<keyword evidence="3" id="KW-0812">Transmembrane</keyword>
<feature type="region of interest" description="Disordered" evidence="2">
    <location>
        <begin position="176"/>
        <end position="232"/>
    </location>
</feature>
<protein>
    <recommendedName>
        <fullName evidence="4">FtsK domain-containing protein</fullName>
    </recommendedName>
</protein>
<reference evidence="5 6" key="1">
    <citation type="submission" date="2018-03" db="EMBL/GenBank/DDBJ databases">
        <title>Genomic Encyclopedia of Archaeal and Bacterial Type Strains, Phase II (KMG-II): from individual species to whole genera.</title>
        <authorList>
            <person name="Goeker M."/>
        </authorList>
    </citation>
    <scope>NUCLEOTIDE SEQUENCE [LARGE SCALE GENOMIC DNA]</scope>
    <source>
        <strain evidence="5 6">DSM 45211</strain>
    </source>
</reference>
<dbReference type="AlphaFoldDB" id="A0A2P8DVV2"/>
<dbReference type="GO" id="GO:0003677">
    <property type="term" value="F:DNA binding"/>
    <property type="evidence" value="ECO:0007669"/>
    <property type="project" value="InterPro"/>
</dbReference>
<feature type="binding site" evidence="1">
    <location>
        <begin position="256"/>
        <end position="263"/>
    </location>
    <ligand>
        <name>ATP</name>
        <dbReference type="ChEBI" id="CHEBI:30616"/>
    </ligand>
</feature>
<evidence type="ECO:0000256" key="3">
    <source>
        <dbReference type="SAM" id="Phobius"/>
    </source>
</evidence>
<dbReference type="GO" id="GO:0005524">
    <property type="term" value="F:ATP binding"/>
    <property type="evidence" value="ECO:0007669"/>
    <property type="project" value="UniProtKB-UniRule"/>
</dbReference>
<evidence type="ECO:0000256" key="2">
    <source>
        <dbReference type="SAM" id="MobiDB-lite"/>
    </source>
</evidence>
<dbReference type="RefSeq" id="WP_106538599.1">
    <property type="nucleotide sequence ID" value="NZ_ML142899.1"/>
</dbReference>
<feature type="transmembrane region" description="Helical" evidence="3">
    <location>
        <begin position="73"/>
        <end position="92"/>
    </location>
</feature>
<proteinExistence type="predicted"/>
<evidence type="ECO:0000259" key="4">
    <source>
        <dbReference type="PROSITE" id="PS50901"/>
    </source>
</evidence>
<feature type="region of interest" description="Disordered" evidence="2">
    <location>
        <begin position="1"/>
        <end position="23"/>
    </location>
</feature>
<feature type="compositionally biased region" description="Basic and acidic residues" evidence="2">
    <location>
        <begin position="176"/>
        <end position="187"/>
    </location>
</feature>
<keyword evidence="3" id="KW-0472">Membrane</keyword>
<evidence type="ECO:0000256" key="1">
    <source>
        <dbReference type="PROSITE-ProRule" id="PRU00289"/>
    </source>
</evidence>
<name>A0A2P8DVV2_9ACTN</name>
<dbReference type="OrthoDB" id="5083868at2"/>
<dbReference type="Gene3D" id="3.40.50.300">
    <property type="entry name" value="P-loop containing nucleotide triphosphate hydrolases"/>
    <property type="match status" value="1"/>
</dbReference>
<dbReference type="PROSITE" id="PS50901">
    <property type="entry name" value="FTSK"/>
    <property type="match status" value="1"/>
</dbReference>
<feature type="transmembrane region" description="Helical" evidence="3">
    <location>
        <begin position="41"/>
        <end position="67"/>
    </location>
</feature>
<keyword evidence="3" id="KW-1133">Transmembrane helix</keyword>
<dbReference type="Proteomes" id="UP000243528">
    <property type="component" value="Unassembled WGS sequence"/>
</dbReference>
<comment type="caution">
    <text evidence="5">The sequence shown here is derived from an EMBL/GenBank/DDBJ whole genome shotgun (WGS) entry which is preliminary data.</text>
</comment>
<feature type="compositionally biased region" description="Basic and acidic residues" evidence="2">
    <location>
        <begin position="206"/>
        <end position="216"/>
    </location>
</feature>
<dbReference type="EMBL" id="PYGE01000014">
    <property type="protein sequence ID" value="PSL01363.1"/>
    <property type="molecule type" value="Genomic_DNA"/>
</dbReference>
<keyword evidence="1" id="KW-0547">Nucleotide-binding</keyword>
<accession>A0A2P8DVV2</accession>
<organism evidence="5 6">
    <name type="scientific">Haloactinopolyspora alba</name>
    <dbReference type="NCBI Taxonomy" id="648780"/>
    <lineage>
        <taxon>Bacteria</taxon>
        <taxon>Bacillati</taxon>
        <taxon>Actinomycetota</taxon>
        <taxon>Actinomycetes</taxon>
        <taxon>Jiangellales</taxon>
        <taxon>Jiangellaceae</taxon>
        <taxon>Haloactinopolyspora</taxon>
    </lineage>
</organism>
<gene>
    <name evidence="5" type="ORF">CLV30_11493</name>
</gene>
<sequence length="620" mass="66059">MTAQEPARARPGESAGTAGAADEHAARFEATRPVAATRPGFSAAALTAAAAAVAVLAVAVWTILVVLDQPGPGLVLAAPVLGCAAVLGVLAARRRRRDQATAGLAGSMTEPIGVPDTTYLEVDARRWKGGWVGIPHLLNVRYPTVVDDAAPGWAEAVARAVHAHLGEQYVVARHNARDGRLTLRDPSRSPGPLSTQPEPEATPDPEPARRTTEKIHRPPPPGDQRPGRPVALGVNASGAQVTWDPGGSHGSLLVLGRSGSGKRVLLTGVALEAAVRGWPVWIIDHRRVDLHGLRDWPNVQIVASTLDDQIVVLEHAWREMESRVELVESGTSPADLEPLVVMVHHFREFATAVAEAAARADQSAAGAALASDRVTQLLRHGGQVNVVVVLSVQRADDPLLREQHRDDLGTVVALGRLDAPASSVLWRGADADESAEPVPGRGVVRVGDGTAATVQCYWTPDPREARRIGDEQDLRLIEAFRPHVVTHPVLHVQRPRARSDSPAATWRATLSGELTEGYASAASGLVDWGRARRTEQSDDTAGAGRDAGGWSEIVMVSQLEPGNLARIDDDTGWVVVEQVDAVENDGTRLRIQWRGSDGAGTAEVSRTRTVRIRHLSDGVY</sequence>
<keyword evidence="1" id="KW-0067">ATP-binding</keyword>
<feature type="domain" description="FtsK" evidence="4">
    <location>
        <begin position="238"/>
        <end position="423"/>
    </location>
</feature>
<dbReference type="InterPro" id="IPR002543">
    <property type="entry name" value="FtsK_dom"/>
</dbReference>
<dbReference type="InterPro" id="IPR027417">
    <property type="entry name" value="P-loop_NTPase"/>
</dbReference>
<dbReference type="SUPFAM" id="SSF52540">
    <property type="entry name" value="P-loop containing nucleoside triphosphate hydrolases"/>
    <property type="match status" value="1"/>
</dbReference>
<evidence type="ECO:0000313" key="5">
    <source>
        <dbReference type="EMBL" id="PSL01363.1"/>
    </source>
</evidence>
<evidence type="ECO:0000313" key="6">
    <source>
        <dbReference type="Proteomes" id="UP000243528"/>
    </source>
</evidence>
<keyword evidence="6" id="KW-1185">Reference proteome</keyword>